<name>A0A2P2IV41_RHIMU</name>
<accession>A0A2P2IV41</accession>
<keyword evidence="1" id="KW-1133">Transmembrane helix</keyword>
<sequence length="31" mass="3678">MYLRSFGSSFCSFFLIFLFSFVKIFNSKRGT</sequence>
<proteinExistence type="predicted"/>
<reference evidence="2" key="1">
    <citation type="submission" date="2018-02" db="EMBL/GenBank/DDBJ databases">
        <title>Rhizophora mucronata_Transcriptome.</title>
        <authorList>
            <person name="Meera S.P."/>
            <person name="Sreeshan A."/>
            <person name="Augustine A."/>
        </authorList>
    </citation>
    <scope>NUCLEOTIDE SEQUENCE</scope>
    <source>
        <tissue evidence="2">Leaf</tissue>
    </source>
</reference>
<protein>
    <submittedName>
        <fullName evidence="2">Uncharacterized protein</fullName>
    </submittedName>
</protein>
<keyword evidence="1" id="KW-0812">Transmembrane</keyword>
<feature type="transmembrane region" description="Helical" evidence="1">
    <location>
        <begin position="6"/>
        <end position="25"/>
    </location>
</feature>
<evidence type="ECO:0000256" key="1">
    <source>
        <dbReference type="SAM" id="Phobius"/>
    </source>
</evidence>
<organism evidence="2">
    <name type="scientific">Rhizophora mucronata</name>
    <name type="common">Asiatic mangrove</name>
    <dbReference type="NCBI Taxonomy" id="61149"/>
    <lineage>
        <taxon>Eukaryota</taxon>
        <taxon>Viridiplantae</taxon>
        <taxon>Streptophyta</taxon>
        <taxon>Embryophyta</taxon>
        <taxon>Tracheophyta</taxon>
        <taxon>Spermatophyta</taxon>
        <taxon>Magnoliopsida</taxon>
        <taxon>eudicotyledons</taxon>
        <taxon>Gunneridae</taxon>
        <taxon>Pentapetalae</taxon>
        <taxon>rosids</taxon>
        <taxon>fabids</taxon>
        <taxon>Malpighiales</taxon>
        <taxon>Rhizophoraceae</taxon>
        <taxon>Rhizophora</taxon>
    </lineage>
</organism>
<dbReference type="AlphaFoldDB" id="A0A2P2IV41"/>
<evidence type="ECO:0000313" key="2">
    <source>
        <dbReference type="EMBL" id="MBW85063.1"/>
    </source>
</evidence>
<keyword evidence="1" id="KW-0472">Membrane</keyword>
<dbReference type="EMBL" id="GGEC01004580">
    <property type="protein sequence ID" value="MBW85063.1"/>
    <property type="molecule type" value="Transcribed_RNA"/>
</dbReference>